<feature type="domain" description="DUF6593" evidence="1">
    <location>
        <begin position="20"/>
        <end position="175"/>
    </location>
</feature>
<dbReference type="Proteomes" id="UP000292702">
    <property type="component" value="Unassembled WGS sequence"/>
</dbReference>
<proteinExistence type="predicted"/>
<name>A0A4R0R1R5_9APHY</name>
<sequence>MILSTEEAASELLSLYLSSDNVSNCTLSTEDGTVLYAVYTEHTPKTVTQVRNEHGEVIASMEWRKTLSDRVTVGANKPVALSDWMKKSVIPFLSDISFVDDSQRSYKWKGYAVGQSLELHASDTKKPIAFFHKRRRVPNTEPPAWTEPKLIMDSRAKQIQDTVVISFLFLEKNRRIFERTSQNAADVRTLPLNVAGTGYRAHDGGIGV</sequence>
<organism evidence="2 3">
    <name type="scientific">Steccherinum ochraceum</name>
    <dbReference type="NCBI Taxonomy" id="92696"/>
    <lineage>
        <taxon>Eukaryota</taxon>
        <taxon>Fungi</taxon>
        <taxon>Dikarya</taxon>
        <taxon>Basidiomycota</taxon>
        <taxon>Agaricomycotina</taxon>
        <taxon>Agaricomycetes</taxon>
        <taxon>Polyporales</taxon>
        <taxon>Steccherinaceae</taxon>
        <taxon>Steccherinum</taxon>
    </lineage>
</organism>
<gene>
    <name evidence="2" type="ORF">EIP91_009310</name>
</gene>
<reference evidence="2 3" key="1">
    <citation type="submission" date="2018-11" db="EMBL/GenBank/DDBJ databases">
        <title>Genome assembly of Steccherinum ochraceum LE-BIN_3174, the white-rot fungus of the Steccherinaceae family (The Residual Polyporoid clade, Polyporales, Basidiomycota).</title>
        <authorList>
            <person name="Fedorova T.V."/>
            <person name="Glazunova O.A."/>
            <person name="Landesman E.O."/>
            <person name="Moiseenko K.V."/>
            <person name="Psurtseva N.V."/>
            <person name="Savinova O.S."/>
            <person name="Shakhova N.V."/>
            <person name="Tyazhelova T.V."/>
            <person name="Vasina D.V."/>
        </authorList>
    </citation>
    <scope>NUCLEOTIDE SEQUENCE [LARGE SCALE GENOMIC DNA]</scope>
    <source>
        <strain evidence="2 3">LE-BIN_3174</strain>
    </source>
</reference>
<comment type="caution">
    <text evidence="2">The sequence shown here is derived from an EMBL/GenBank/DDBJ whole genome shotgun (WGS) entry which is preliminary data.</text>
</comment>
<evidence type="ECO:0000259" key="1">
    <source>
        <dbReference type="Pfam" id="PF20236"/>
    </source>
</evidence>
<keyword evidence="3" id="KW-1185">Reference proteome</keyword>
<protein>
    <recommendedName>
        <fullName evidence="1">DUF6593 domain-containing protein</fullName>
    </recommendedName>
</protein>
<dbReference type="OrthoDB" id="3256331at2759"/>
<dbReference type="InterPro" id="IPR046528">
    <property type="entry name" value="DUF6593"/>
</dbReference>
<accession>A0A4R0R1R5</accession>
<dbReference type="AlphaFoldDB" id="A0A4R0R1R5"/>
<evidence type="ECO:0000313" key="2">
    <source>
        <dbReference type="EMBL" id="TCD60900.1"/>
    </source>
</evidence>
<dbReference type="Pfam" id="PF20236">
    <property type="entry name" value="DUF6593"/>
    <property type="match status" value="1"/>
</dbReference>
<dbReference type="EMBL" id="RWJN01000528">
    <property type="protein sequence ID" value="TCD60900.1"/>
    <property type="molecule type" value="Genomic_DNA"/>
</dbReference>
<evidence type="ECO:0000313" key="3">
    <source>
        <dbReference type="Proteomes" id="UP000292702"/>
    </source>
</evidence>